<dbReference type="EMBL" id="MU001752">
    <property type="protein sequence ID" value="KAF2800130.1"/>
    <property type="molecule type" value="Genomic_DNA"/>
</dbReference>
<sequence length="152" mass="15584">MAPSQNGSEPLLPPKLLNEGPEPISATSLGAIKALSILRIALGASVLIAPRWSSALFRLPIPAEMAVIARLFGGREVVLGELLLTAQDKNSPTGGRREMKRALWANIGADSLDVCSVIFAVATGTMGKVPGALFGGGAAVLIALAALSLKGF</sequence>
<dbReference type="AlphaFoldDB" id="A0A6A6XUL1"/>
<feature type="transmembrane region" description="Helical" evidence="1">
    <location>
        <begin position="129"/>
        <end position="149"/>
    </location>
</feature>
<gene>
    <name evidence="2" type="ORF">K505DRAFT_320640</name>
</gene>
<keyword evidence="1" id="KW-1133">Transmembrane helix</keyword>
<dbReference type="OrthoDB" id="4160064at2759"/>
<keyword evidence="3" id="KW-1185">Reference proteome</keyword>
<evidence type="ECO:0000313" key="2">
    <source>
        <dbReference type="EMBL" id="KAF2800130.1"/>
    </source>
</evidence>
<keyword evidence="1" id="KW-0812">Transmembrane</keyword>
<name>A0A6A6XUL1_9PLEO</name>
<protein>
    <submittedName>
        <fullName evidence="2">Uncharacterized protein</fullName>
    </submittedName>
</protein>
<accession>A0A6A6XUL1</accession>
<keyword evidence="1" id="KW-0472">Membrane</keyword>
<organism evidence="2 3">
    <name type="scientific">Melanomma pulvis-pyrius CBS 109.77</name>
    <dbReference type="NCBI Taxonomy" id="1314802"/>
    <lineage>
        <taxon>Eukaryota</taxon>
        <taxon>Fungi</taxon>
        <taxon>Dikarya</taxon>
        <taxon>Ascomycota</taxon>
        <taxon>Pezizomycotina</taxon>
        <taxon>Dothideomycetes</taxon>
        <taxon>Pleosporomycetidae</taxon>
        <taxon>Pleosporales</taxon>
        <taxon>Melanommataceae</taxon>
        <taxon>Melanomma</taxon>
    </lineage>
</organism>
<evidence type="ECO:0000256" key="1">
    <source>
        <dbReference type="SAM" id="Phobius"/>
    </source>
</evidence>
<reference evidence="2" key="1">
    <citation type="journal article" date="2020" name="Stud. Mycol.">
        <title>101 Dothideomycetes genomes: a test case for predicting lifestyles and emergence of pathogens.</title>
        <authorList>
            <person name="Haridas S."/>
            <person name="Albert R."/>
            <person name="Binder M."/>
            <person name="Bloem J."/>
            <person name="Labutti K."/>
            <person name="Salamov A."/>
            <person name="Andreopoulos B."/>
            <person name="Baker S."/>
            <person name="Barry K."/>
            <person name="Bills G."/>
            <person name="Bluhm B."/>
            <person name="Cannon C."/>
            <person name="Castanera R."/>
            <person name="Culley D."/>
            <person name="Daum C."/>
            <person name="Ezra D."/>
            <person name="Gonzalez J."/>
            <person name="Henrissat B."/>
            <person name="Kuo A."/>
            <person name="Liang C."/>
            <person name="Lipzen A."/>
            <person name="Lutzoni F."/>
            <person name="Magnuson J."/>
            <person name="Mondo S."/>
            <person name="Nolan M."/>
            <person name="Ohm R."/>
            <person name="Pangilinan J."/>
            <person name="Park H.-J."/>
            <person name="Ramirez L."/>
            <person name="Alfaro M."/>
            <person name="Sun H."/>
            <person name="Tritt A."/>
            <person name="Yoshinaga Y."/>
            <person name="Zwiers L.-H."/>
            <person name="Turgeon B."/>
            <person name="Goodwin S."/>
            <person name="Spatafora J."/>
            <person name="Crous P."/>
            <person name="Grigoriev I."/>
        </authorList>
    </citation>
    <scope>NUCLEOTIDE SEQUENCE</scope>
    <source>
        <strain evidence="2">CBS 109.77</strain>
    </source>
</reference>
<evidence type="ECO:0000313" key="3">
    <source>
        <dbReference type="Proteomes" id="UP000799757"/>
    </source>
</evidence>
<dbReference type="Proteomes" id="UP000799757">
    <property type="component" value="Unassembled WGS sequence"/>
</dbReference>
<feature type="transmembrane region" description="Helical" evidence="1">
    <location>
        <begin position="103"/>
        <end position="123"/>
    </location>
</feature>
<proteinExistence type="predicted"/>